<evidence type="ECO:0000313" key="2">
    <source>
        <dbReference type="EMBL" id="TPH18054.1"/>
    </source>
</evidence>
<evidence type="ECO:0000256" key="1">
    <source>
        <dbReference type="SAM" id="Phobius"/>
    </source>
</evidence>
<sequence>MNTATNKTSRFLAYVLQSKLPLFVLILSIIAGMLALKFTPREEEPQIVVPMIDVMVQAPGVSAKQVERLVTTPLEKLLAQVNGVEHIYSVSKESQAIVTLRFHVGESRERSLLNTYNKLHSNTDKIPALVNHWQVKPIEVDDVPILMLGLWSSDSKQVDDFTLRRLAEEVSIHLQAIENTSEVNIVAGRTREIQINVIPEQLAARQLSMQEIVQAIQSSNQLSHIGNITLKHESVALQSGDVFRDVESLATTPISVIDGSVVMLKDVATITDGPTEQDHYSWIDFASNNQQQASSDNPLVTLSIAKQAGSNAVSVAKSVHQVMAELQEKIFPEPVQLVTLRDYGQTANEKVNNLTTSLAFAVFTVVVFIGVFLGWRSALVVGLAVPICYGITLALDLAFGYTINRVTLFALILSLGLLVDDPITGVDNIERYLKRKKASLTENIVGAINEIRVPLLMSTITIVLAFLPLAFITGMMGPYMAPMAFNVPLSVISSTLVAFLVTPWLAAKFIRAPKQDNSAVTSTVEHTGFTSLYRKLLTPLLEDKRKGKTALWLVLALFILAAMLPVLRLVPLKLLPYDNKNEVQIIIDMPESASLEQTAAMAKKVSLISQQLPEVVAIASYVGLPSPIDFNGMVRQYYQRHANNLADLRLTLLDKSQREHQSHGIVLRLRALLAPLNQLLESGNIKIKVVEVPPGPPVLSTLVAEVYGNEFTSYDALRDASKIVAKRLEAEPHVVEVDTTVGDSQTQQRFVTDKTKAALSGVSTQNINQVLNIANQGEVVSYLHIEQEATPLAIKLKLAIDERETLSQLSRITVKGEAGIVQSQTPQGIDMAPQSIVSLGELGRFEQSINDKVIFRKDLKPVVYVTADISGRTPAEVIADINSDLLSNEGNSELSSTIADKDNESPHWSSRTFLTSGAKQYWQLPEDINLSFSGEGEWRITIRVFRDMGLAFAFALTAIFIVLRIQTGSAALSGIIMSAIPLTVIGIMPGFLLLNQFGEREIAGAPEPVLFTATAMIGMIALAGIVVRNSLILIEFINQAQQQGLMIKESLLQAGAVRMRPVLLTAGTTLLGNLIITLDPVFSGLAIAIIFGIISSTIFTLLVVPIVYSLVFDQPEKNTQVAQQQASTTIDT</sequence>
<feature type="transmembrane region" description="Helical" evidence="1">
    <location>
        <begin position="1014"/>
        <end position="1037"/>
    </location>
</feature>
<organism evidence="2 3">
    <name type="scientific">Litorilituus lipolyticus</name>
    <dbReference type="NCBI Taxonomy" id="2491017"/>
    <lineage>
        <taxon>Bacteria</taxon>
        <taxon>Pseudomonadati</taxon>
        <taxon>Pseudomonadota</taxon>
        <taxon>Gammaproteobacteria</taxon>
        <taxon>Alteromonadales</taxon>
        <taxon>Colwelliaceae</taxon>
        <taxon>Litorilituus</taxon>
    </lineage>
</organism>
<dbReference type="Proteomes" id="UP000315303">
    <property type="component" value="Unassembled WGS sequence"/>
</dbReference>
<dbReference type="PANTHER" id="PTHR32063">
    <property type="match status" value="1"/>
</dbReference>
<dbReference type="OrthoDB" id="9758297at2"/>
<keyword evidence="1" id="KW-0812">Transmembrane</keyword>
<keyword evidence="1" id="KW-1133">Transmembrane helix</keyword>
<feature type="transmembrane region" description="Helical" evidence="1">
    <location>
        <begin position="380"/>
        <end position="401"/>
    </location>
</feature>
<dbReference type="AlphaFoldDB" id="A0A502L4C6"/>
<dbReference type="Gene3D" id="3.30.2090.10">
    <property type="entry name" value="Multidrug efflux transporter AcrB TolC docking domain, DN and DC subdomains"/>
    <property type="match status" value="2"/>
</dbReference>
<protein>
    <submittedName>
        <fullName evidence="2">Efflux RND transporter permease subunit</fullName>
    </submittedName>
</protein>
<dbReference type="EMBL" id="SAWY01000005">
    <property type="protein sequence ID" value="TPH18054.1"/>
    <property type="molecule type" value="Genomic_DNA"/>
</dbReference>
<feature type="transmembrane region" description="Helical" evidence="1">
    <location>
        <begin position="1057"/>
        <end position="1076"/>
    </location>
</feature>
<dbReference type="InterPro" id="IPR027463">
    <property type="entry name" value="AcrB_DN_DC_subdom"/>
</dbReference>
<feature type="transmembrane region" description="Helical" evidence="1">
    <location>
        <begin position="948"/>
        <end position="965"/>
    </location>
</feature>
<accession>A0A502L4C6</accession>
<dbReference type="PANTHER" id="PTHR32063:SF16">
    <property type="entry name" value="CATION EFFLUX SYSTEM (ACRB_ACRD_ACRF FAMILY)"/>
    <property type="match status" value="1"/>
</dbReference>
<keyword evidence="1" id="KW-0472">Membrane</keyword>
<evidence type="ECO:0000313" key="3">
    <source>
        <dbReference type="Proteomes" id="UP000315303"/>
    </source>
</evidence>
<feature type="transmembrane region" description="Helical" evidence="1">
    <location>
        <begin position="20"/>
        <end position="38"/>
    </location>
</feature>
<dbReference type="Pfam" id="PF00873">
    <property type="entry name" value="ACR_tran"/>
    <property type="match status" value="2"/>
</dbReference>
<dbReference type="SUPFAM" id="SSF82714">
    <property type="entry name" value="Multidrug efflux transporter AcrB TolC docking domain, DN and DC subdomains"/>
    <property type="match status" value="2"/>
</dbReference>
<dbReference type="SUPFAM" id="SSF82693">
    <property type="entry name" value="Multidrug efflux transporter AcrB pore domain, PN1, PN2, PC1 and PC2 subdomains"/>
    <property type="match status" value="3"/>
</dbReference>
<proteinExistence type="predicted"/>
<comment type="caution">
    <text evidence="2">The sequence shown here is derived from an EMBL/GenBank/DDBJ whole genome shotgun (WGS) entry which is preliminary data.</text>
</comment>
<feature type="transmembrane region" description="Helical" evidence="1">
    <location>
        <begin position="1082"/>
        <end position="1108"/>
    </location>
</feature>
<keyword evidence="3" id="KW-1185">Reference proteome</keyword>
<feature type="transmembrane region" description="Helical" evidence="1">
    <location>
        <begin position="550"/>
        <end position="570"/>
    </location>
</feature>
<dbReference type="Gene3D" id="3.30.70.1320">
    <property type="entry name" value="Multidrug efflux transporter AcrB pore domain like"/>
    <property type="match status" value="1"/>
</dbReference>
<feature type="transmembrane region" description="Helical" evidence="1">
    <location>
        <begin position="455"/>
        <end position="481"/>
    </location>
</feature>
<feature type="transmembrane region" description="Helical" evidence="1">
    <location>
        <begin position="354"/>
        <end position="373"/>
    </location>
</feature>
<dbReference type="SUPFAM" id="SSF82866">
    <property type="entry name" value="Multidrug efflux transporter AcrB transmembrane domain"/>
    <property type="match status" value="2"/>
</dbReference>
<dbReference type="Gene3D" id="3.30.70.1430">
    <property type="entry name" value="Multidrug efflux transporter AcrB pore domain"/>
    <property type="match status" value="2"/>
</dbReference>
<dbReference type="Gene3D" id="1.20.1640.10">
    <property type="entry name" value="Multidrug efflux transporter AcrB transmembrane domain"/>
    <property type="match status" value="3"/>
</dbReference>
<dbReference type="GO" id="GO:0042910">
    <property type="term" value="F:xenobiotic transmembrane transporter activity"/>
    <property type="evidence" value="ECO:0007669"/>
    <property type="project" value="TreeGrafter"/>
</dbReference>
<dbReference type="Gene3D" id="3.30.70.1440">
    <property type="entry name" value="Multidrug efflux transporter AcrB pore domain"/>
    <property type="match status" value="1"/>
</dbReference>
<dbReference type="RefSeq" id="WP_140601663.1">
    <property type="nucleotide sequence ID" value="NZ_SAWY01000005.1"/>
</dbReference>
<reference evidence="2 3" key="1">
    <citation type="submission" date="2019-01" db="EMBL/GenBank/DDBJ databases">
        <title>Litorilituus lipolytica sp. nov., isolated from intertidal sand of the Yellow Sea in China.</title>
        <authorList>
            <person name="Liu A."/>
        </authorList>
    </citation>
    <scope>NUCLEOTIDE SEQUENCE [LARGE SCALE GENOMIC DNA]</scope>
    <source>
        <strain evidence="2 3">RZ04</strain>
    </source>
</reference>
<feature type="transmembrane region" description="Helical" evidence="1">
    <location>
        <begin position="972"/>
        <end position="994"/>
    </location>
</feature>
<name>A0A502L4C6_9GAMM</name>
<dbReference type="InterPro" id="IPR001036">
    <property type="entry name" value="Acrflvin-R"/>
</dbReference>
<dbReference type="GO" id="GO:0005886">
    <property type="term" value="C:plasma membrane"/>
    <property type="evidence" value="ECO:0007669"/>
    <property type="project" value="TreeGrafter"/>
</dbReference>
<feature type="transmembrane region" description="Helical" evidence="1">
    <location>
        <begin position="487"/>
        <end position="507"/>
    </location>
</feature>
<dbReference type="PRINTS" id="PR00702">
    <property type="entry name" value="ACRIFLAVINRP"/>
</dbReference>
<gene>
    <name evidence="2" type="ORF">EPA86_02760</name>
</gene>